<evidence type="ECO:0000256" key="2">
    <source>
        <dbReference type="ARBA" id="ARBA00023043"/>
    </source>
</evidence>
<dbReference type="InterPro" id="IPR036770">
    <property type="entry name" value="Ankyrin_rpt-contain_sf"/>
</dbReference>
<name>A0A423X7S3_9PEZI</name>
<accession>A0A423X7S3</accession>
<evidence type="ECO:0000313" key="6">
    <source>
        <dbReference type="Proteomes" id="UP000283895"/>
    </source>
</evidence>
<reference evidence="5 6" key="1">
    <citation type="submission" date="2015-09" db="EMBL/GenBank/DDBJ databases">
        <title>Host preference determinants of Valsa canker pathogens revealed by comparative genomics.</title>
        <authorList>
            <person name="Yin Z."/>
            <person name="Huang L."/>
        </authorList>
    </citation>
    <scope>NUCLEOTIDE SEQUENCE [LARGE SCALE GENOMIC DNA]</scope>
    <source>
        <strain evidence="5 6">03-1</strain>
    </source>
</reference>
<proteinExistence type="predicted"/>
<dbReference type="PROSITE" id="PS50088">
    <property type="entry name" value="ANK_REPEAT"/>
    <property type="match status" value="1"/>
</dbReference>
<feature type="region of interest" description="Disordered" evidence="4">
    <location>
        <begin position="1"/>
        <end position="56"/>
    </location>
</feature>
<feature type="repeat" description="ANK" evidence="3">
    <location>
        <begin position="296"/>
        <end position="328"/>
    </location>
</feature>
<dbReference type="STRING" id="356882.A0A423X7S3"/>
<feature type="region of interest" description="Disordered" evidence="4">
    <location>
        <begin position="570"/>
        <end position="589"/>
    </location>
</feature>
<dbReference type="AlphaFoldDB" id="A0A423X7S3"/>
<feature type="compositionally biased region" description="Basic and acidic residues" evidence="4">
    <location>
        <begin position="41"/>
        <end position="52"/>
    </location>
</feature>
<keyword evidence="2 3" id="KW-0040">ANK repeat</keyword>
<sequence>MSNLPSSSDPAPATGVSSSTNAIVDGASGPPPDQDTPNSTEESKGDDKKGPSVKEPQYNIDDLFEAIQNNQPEKMKQILKACPELLNMRNDPGTLNNLTPKELLDRNKLGNLLTQDILFHQQHKRANLGVQWFGSQRPLHVACVFGKTEPVEILLDWSEGCTIDINSKNGSEETPLGIVCRAAHLRIAKLLLEKSRTLERSQKIQVILEDDLGYTPIHYLAGEGIYPKWTENRDPTEPGIKEIVRSLLEASNYGDNPNQNEFGRFCMEVAARQRSVSLMEILLELAPDSKDLQDEDGWTALHFGAAVGHAEIVQMLLQSGAESEIKTKIPGPYDAAELALEYREYDIAAYIQENSRLKGPADDRFDLQAWVWRGKPRQQDKDTVKLPINKLVGSAGKIRQQLSDADTVWCHLPANNWDWSLCKDASISNYPNLDEIMLSLQQTFDSSSQSPPFCEHCFDFISQKAKADTQAAKADAEGTRAGSDFLNTVMVLPLIDIDLLDQIKLQDEGLPDARPKDAHKQHTWKMRVLYQDKNRELHRPRTLDHYFHKDIDKGRLETLNSGQVLSRYLRKQQDKASSQASGPNEVDNNKHVVKFARQGIQLAINISSIMPLRLAQSTQMKPRV</sequence>
<dbReference type="SMART" id="SM00248">
    <property type="entry name" value="ANK"/>
    <property type="match status" value="6"/>
</dbReference>
<feature type="compositionally biased region" description="Polar residues" evidence="4">
    <location>
        <begin position="1"/>
        <end position="22"/>
    </location>
</feature>
<dbReference type="InterPro" id="IPR002110">
    <property type="entry name" value="Ankyrin_rpt"/>
</dbReference>
<dbReference type="EMBL" id="LKEA01000001">
    <property type="protein sequence ID" value="ROW12098.1"/>
    <property type="molecule type" value="Genomic_DNA"/>
</dbReference>
<dbReference type="Gene3D" id="1.25.40.20">
    <property type="entry name" value="Ankyrin repeat-containing domain"/>
    <property type="match status" value="2"/>
</dbReference>
<comment type="caution">
    <text evidence="5">The sequence shown here is derived from an EMBL/GenBank/DDBJ whole genome shotgun (WGS) entry which is preliminary data.</text>
</comment>
<evidence type="ECO:0000256" key="1">
    <source>
        <dbReference type="ARBA" id="ARBA00022737"/>
    </source>
</evidence>
<gene>
    <name evidence="5" type="ORF">VMCG_00705</name>
</gene>
<dbReference type="PANTHER" id="PTHR24161:SF121">
    <property type="entry name" value="M-PHASE PHOSPHOPROTEIN 8"/>
    <property type="match status" value="1"/>
</dbReference>
<dbReference type="OrthoDB" id="5245317at2759"/>
<dbReference type="PROSITE" id="PS50297">
    <property type="entry name" value="ANK_REP_REGION"/>
    <property type="match status" value="1"/>
</dbReference>
<evidence type="ECO:0000256" key="4">
    <source>
        <dbReference type="SAM" id="MobiDB-lite"/>
    </source>
</evidence>
<evidence type="ECO:0000313" key="5">
    <source>
        <dbReference type="EMBL" id="ROW12098.1"/>
    </source>
</evidence>
<dbReference type="PANTHER" id="PTHR24161">
    <property type="entry name" value="ANK_REP_REGION DOMAIN-CONTAINING PROTEIN-RELATED"/>
    <property type="match status" value="1"/>
</dbReference>
<evidence type="ECO:0000256" key="3">
    <source>
        <dbReference type="PROSITE-ProRule" id="PRU00023"/>
    </source>
</evidence>
<protein>
    <submittedName>
        <fullName evidence="5">Uncharacterized protein</fullName>
    </submittedName>
</protein>
<dbReference type="Pfam" id="PF12796">
    <property type="entry name" value="Ank_2"/>
    <property type="match status" value="2"/>
</dbReference>
<dbReference type="SUPFAM" id="SSF48403">
    <property type="entry name" value="Ankyrin repeat"/>
    <property type="match status" value="1"/>
</dbReference>
<organism evidence="5 6">
    <name type="scientific">Cytospora schulzeri</name>
    <dbReference type="NCBI Taxonomy" id="448051"/>
    <lineage>
        <taxon>Eukaryota</taxon>
        <taxon>Fungi</taxon>
        <taxon>Dikarya</taxon>
        <taxon>Ascomycota</taxon>
        <taxon>Pezizomycotina</taxon>
        <taxon>Sordariomycetes</taxon>
        <taxon>Sordariomycetidae</taxon>
        <taxon>Diaporthales</taxon>
        <taxon>Cytosporaceae</taxon>
        <taxon>Cytospora</taxon>
    </lineage>
</organism>
<keyword evidence="6" id="KW-1185">Reference proteome</keyword>
<keyword evidence="1" id="KW-0677">Repeat</keyword>
<dbReference type="Proteomes" id="UP000283895">
    <property type="component" value="Unassembled WGS sequence"/>
</dbReference>